<proteinExistence type="predicted"/>
<evidence type="ECO:0000313" key="2">
    <source>
        <dbReference type="EMBL" id="MDA0137510.1"/>
    </source>
</evidence>
<keyword evidence="1" id="KW-0472">Membrane</keyword>
<gene>
    <name evidence="2" type="ORF">OJ962_08390</name>
</gene>
<keyword evidence="3" id="KW-1185">Reference proteome</keyword>
<dbReference type="EMBL" id="JAPCID010000009">
    <property type="protein sequence ID" value="MDA0137510.1"/>
    <property type="molecule type" value="Genomic_DNA"/>
</dbReference>
<organism evidence="2 3">
    <name type="scientific">Solirubrobacter deserti</name>
    <dbReference type="NCBI Taxonomy" id="2282478"/>
    <lineage>
        <taxon>Bacteria</taxon>
        <taxon>Bacillati</taxon>
        <taxon>Actinomycetota</taxon>
        <taxon>Thermoleophilia</taxon>
        <taxon>Solirubrobacterales</taxon>
        <taxon>Solirubrobacteraceae</taxon>
        <taxon>Solirubrobacter</taxon>
    </lineage>
</organism>
<keyword evidence="1" id="KW-1133">Transmembrane helix</keyword>
<keyword evidence="1" id="KW-0812">Transmembrane</keyword>
<evidence type="ECO:0000256" key="1">
    <source>
        <dbReference type="SAM" id="Phobius"/>
    </source>
</evidence>
<reference evidence="2" key="1">
    <citation type="submission" date="2022-10" db="EMBL/GenBank/DDBJ databases">
        <title>The WGS of Solirubrobacter sp. CPCC 204708.</title>
        <authorList>
            <person name="Jiang Z."/>
        </authorList>
    </citation>
    <scope>NUCLEOTIDE SEQUENCE</scope>
    <source>
        <strain evidence="2">CPCC 204708</strain>
    </source>
</reference>
<name>A0ABT4RG78_9ACTN</name>
<feature type="transmembrane region" description="Helical" evidence="1">
    <location>
        <begin position="89"/>
        <end position="111"/>
    </location>
</feature>
<feature type="transmembrane region" description="Helical" evidence="1">
    <location>
        <begin position="49"/>
        <end position="69"/>
    </location>
</feature>
<protein>
    <submittedName>
        <fullName evidence="2">Uncharacterized protein</fullName>
    </submittedName>
</protein>
<dbReference type="RefSeq" id="WP_202955837.1">
    <property type="nucleotide sequence ID" value="NZ_JAPCID010000009.1"/>
</dbReference>
<accession>A0ABT4RG78</accession>
<dbReference type="Proteomes" id="UP001147700">
    <property type="component" value="Unassembled WGS sequence"/>
</dbReference>
<sequence length="165" mass="17799">MLARILVGVARNDPTDTGGLFIGRRPGTGPVHYRGVPERGSSARQRADGLLALLVLAAETLLCLSVWGPQPLAWLWIASQVDYLADSNFLGIIVAFFGILASLFVTLAVASRMDRVWRLLRRAAGHDQREGVLARIFGASAVIALVLFGIWFLVIEGPAPSLAPR</sequence>
<comment type="caution">
    <text evidence="2">The sequence shown here is derived from an EMBL/GenBank/DDBJ whole genome shotgun (WGS) entry which is preliminary data.</text>
</comment>
<feature type="transmembrane region" description="Helical" evidence="1">
    <location>
        <begin position="132"/>
        <end position="155"/>
    </location>
</feature>
<evidence type="ECO:0000313" key="3">
    <source>
        <dbReference type="Proteomes" id="UP001147700"/>
    </source>
</evidence>